<evidence type="ECO:0000256" key="2">
    <source>
        <dbReference type="SAM" id="MobiDB-lite"/>
    </source>
</evidence>
<name>A0AAW2LSA6_SESRA</name>
<dbReference type="GO" id="GO:0008270">
    <property type="term" value="F:zinc ion binding"/>
    <property type="evidence" value="ECO:0007669"/>
    <property type="project" value="UniProtKB-KW"/>
</dbReference>
<feature type="region of interest" description="Disordered" evidence="2">
    <location>
        <begin position="306"/>
        <end position="326"/>
    </location>
</feature>
<dbReference type="InterPro" id="IPR001878">
    <property type="entry name" value="Znf_CCHC"/>
</dbReference>
<reference evidence="4" key="2">
    <citation type="journal article" date="2024" name="Plant">
        <title>Genomic evolution and insights into agronomic trait innovations of Sesamum species.</title>
        <authorList>
            <person name="Miao H."/>
            <person name="Wang L."/>
            <person name="Qu L."/>
            <person name="Liu H."/>
            <person name="Sun Y."/>
            <person name="Le M."/>
            <person name="Wang Q."/>
            <person name="Wei S."/>
            <person name="Zheng Y."/>
            <person name="Lin W."/>
            <person name="Duan Y."/>
            <person name="Cao H."/>
            <person name="Xiong S."/>
            <person name="Wang X."/>
            <person name="Wei L."/>
            <person name="Li C."/>
            <person name="Ma Q."/>
            <person name="Ju M."/>
            <person name="Zhao R."/>
            <person name="Li G."/>
            <person name="Mu C."/>
            <person name="Tian Q."/>
            <person name="Mei H."/>
            <person name="Zhang T."/>
            <person name="Gao T."/>
            <person name="Zhang H."/>
        </authorList>
    </citation>
    <scope>NUCLEOTIDE SEQUENCE</scope>
    <source>
        <strain evidence="4">G02</strain>
    </source>
</reference>
<gene>
    <name evidence="4" type="ORF">Sradi_5377700</name>
</gene>
<dbReference type="PROSITE" id="PS50158">
    <property type="entry name" value="ZF_CCHC"/>
    <property type="match status" value="1"/>
</dbReference>
<dbReference type="Pfam" id="PF14392">
    <property type="entry name" value="zf-CCHC_4"/>
    <property type="match status" value="1"/>
</dbReference>
<sequence length="326" mass="37064">MSTGVEIELNLSLTGEEDVENSIPTDVWNKGGNSDGIKFGVVGRLLSHRNSNFDALKSTLSALLQPVKGMSMWRISEERFCIRFNHRLDFQRALEGRPWSFDKNLLLLEPIVENVNPDVVDLEWCPFTIHVHDLPLTQHNRNMAEFIGGKIGKFLEYELHEHVLNWSPTMRMRVAMNISKPLKRAMRLCSPTGESFLVTFSYERLPNYCYMCGILGHIAKFCPLRYEDDFEEPREALPYGPWLRANNQVRFSNVLQGSSTKSYSHRFVPKFNGGRSPTRSERRENQVRGPSIFGVFDGAKDGKTCSNYGNDAPDDPVNENSAVSGL</sequence>
<feature type="domain" description="CCHC-type" evidence="3">
    <location>
        <begin position="209"/>
        <end position="223"/>
    </location>
</feature>
<dbReference type="InterPro" id="IPR040256">
    <property type="entry name" value="At4g02000-like"/>
</dbReference>
<organism evidence="4">
    <name type="scientific">Sesamum radiatum</name>
    <name type="common">Black benniseed</name>
    <dbReference type="NCBI Taxonomy" id="300843"/>
    <lineage>
        <taxon>Eukaryota</taxon>
        <taxon>Viridiplantae</taxon>
        <taxon>Streptophyta</taxon>
        <taxon>Embryophyta</taxon>
        <taxon>Tracheophyta</taxon>
        <taxon>Spermatophyta</taxon>
        <taxon>Magnoliopsida</taxon>
        <taxon>eudicotyledons</taxon>
        <taxon>Gunneridae</taxon>
        <taxon>Pentapetalae</taxon>
        <taxon>asterids</taxon>
        <taxon>lamiids</taxon>
        <taxon>Lamiales</taxon>
        <taxon>Pedaliaceae</taxon>
        <taxon>Sesamum</taxon>
    </lineage>
</organism>
<protein>
    <recommendedName>
        <fullName evidence="3">CCHC-type domain-containing protein</fullName>
    </recommendedName>
</protein>
<reference evidence="4" key="1">
    <citation type="submission" date="2020-06" db="EMBL/GenBank/DDBJ databases">
        <authorList>
            <person name="Li T."/>
            <person name="Hu X."/>
            <person name="Zhang T."/>
            <person name="Song X."/>
            <person name="Zhang H."/>
            <person name="Dai N."/>
            <person name="Sheng W."/>
            <person name="Hou X."/>
            <person name="Wei L."/>
        </authorList>
    </citation>
    <scope>NUCLEOTIDE SEQUENCE</scope>
    <source>
        <strain evidence="4">G02</strain>
        <tissue evidence="4">Leaf</tissue>
    </source>
</reference>
<dbReference type="GO" id="GO:0003676">
    <property type="term" value="F:nucleic acid binding"/>
    <property type="evidence" value="ECO:0007669"/>
    <property type="project" value="InterPro"/>
</dbReference>
<evidence type="ECO:0000313" key="4">
    <source>
        <dbReference type="EMBL" id="KAL0321162.1"/>
    </source>
</evidence>
<keyword evidence="1" id="KW-0862">Zinc</keyword>
<dbReference type="EMBL" id="JACGWJ010000024">
    <property type="protein sequence ID" value="KAL0321162.1"/>
    <property type="molecule type" value="Genomic_DNA"/>
</dbReference>
<dbReference type="PANTHER" id="PTHR31286:SF153">
    <property type="entry name" value="DUF4283 DOMAIN PROTEIN"/>
    <property type="match status" value="1"/>
</dbReference>
<comment type="caution">
    <text evidence="4">The sequence shown here is derived from an EMBL/GenBank/DDBJ whole genome shotgun (WGS) entry which is preliminary data.</text>
</comment>
<evidence type="ECO:0000256" key="1">
    <source>
        <dbReference type="PROSITE-ProRule" id="PRU00047"/>
    </source>
</evidence>
<dbReference type="PANTHER" id="PTHR31286">
    <property type="entry name" value="GLYCINE-RICH CELL WALL STRUCTURAL PROTEIN 1.8-LIKE"/>
    <property type="match status" value="1"/>
</dbReference>
<accession>A0AAW2LSA6</accession>
<dbReference type="AlphaFoldDB" id="A0AAW2LSA6"/>
<evidence type="ECO:0000259" key="3">
    <source>
        <dbReference type="PROSITE" id="PS50158"/>
    </source>
</evidence>
<keyword evidence="1" id="KW-0479">Metal-binding</keyword>
<proteinExistence type="predicted"/>
<dbReference type="InterPro" id="IPR025836">
    <property type="entry name" value="Zn_knuckle_CX2CX4HX4C"/>
</dbReference>
<keyword evidence="1" id="KW-0863">Zinc-finger</keyword>
<dbReference type="Pfam" id="PF14111">
    <property type="entry name" value="DUF4283"/>
    <property type="match status" value="1"/>
</dbReference>
<dbReference type="InterPro" id="IPR025558">
    <property type="entry name" value="DUF4283"/>
</dbReference>